<dbReference type="NCBIfam" id="TIGR00810">
    <property type="entry name" value="secG"/>
    <property type="match status" value="1"/>
</dbReference>
<sequence length="128" mass="13239">MLETVIVVLHLLGALGLVVLVLLQQGKGAEAGASFGAGASNTVFGSQGSATFLSKFTAILAASFFLTALGLGYFAKEKAQELTQVGLPNPAVLEVKQQKPATDDVPVLQEQKSEATNTGDVPPAQEQK</sequence>
<comment type="subcellular location">
    <subcellularLocation>
        <location evidence="1 11">Cell membrane</location>
        <topology evidence="1 11">Multi-pass membrane protein</topology>
    </subcellularLocation>
</comment>
<name>A0A411MP25_9PSED</name>
<evidence type="ECO:0000256" key="8">
    <source>
        <dbReference type="ARBA" id="ARBA00022989"/>
    </source>
</evidence>
<dbReference type="GO" id="GO:0005886">
    <property type="term" value="C:plasma membrane"/>
    <property type="evidence" value="ECO:0007669"/>
    <property type="project" value="UniProtKB-SubCell"/>
</dbReference>
<keyword evidence="5 11" id="KW-1003">Cell membrane</keyword>
<evidence type="ECO:0000313" key="13">
    <source>
        <dbReference type="EMBL" id="QBF28566.1"/>
    </source>
</evidence>
<keyword evidence="6 11" id="KW-0812">Transmembrane</keyword>
<evidence type="ECO:0000313" key="14">
    <source>
        <dbReference type="Proteomes" id="UP000291130"/>
    </source>
</evidence>
<dbReference type="PANTHER" id="PTHR34182:SF1">
    <property type="entry name" value="PROTEIN-EXPORT MEMBRANE PROTEIN SECG"/>
    <property type="match status" value="1"/>
</dbReference>
<reference evidence="13 14" key="1">
    <citation type="submission" date="2019-02" db="EMBL/GenBank/DDBJ databases">
        <title>Complete genome sequence of Pseudomonas sp. SNU WT1 isolated from rainbow trout.</title>
        <authorList>
            <person name="Oh W.T."/>
            <person name="Park S.C."/>
        </authorList>
    </citation>
    <scope>NUCLEOTIDE SEQUENCE [LARGE SCALE GENOMIC DNA]</scope>
    <source>
        <strain evidence="13 14">SNU WT1</strain>
    </source>
</reference>
<accession>A0A411MP25</accession>
<dbReference type="Pfam" id="PF03840">
    <property type="entry name" value="SecG"/>
    <property type="match status" value="1"/>
</dbReference>
<evidence type="ECO:0000256" key="4">
    <source>
        <dbReference type="ARBA" id="ARBA00022448"/>
    </source>
</evidence>
<dbReference type="PANTHER" id="PTHR34182">
    <property type="entry name" value="PROTEIN-EXPORT MEMBRANE PROTEIN SECG"/>
    <property type="match status" value="1"/>
</dbReference>
<feature type="region of interest" description="Disordered" evidence="12">
    <location>
        <begin position="98"/>
        <end position="128"/>
    </location>
</feature>
<dbReference type="GO" id="GO:0043952">
    <property type="term" value="P:protein transport by the Sec complex"/>
    <property type="evidence" value="ECO:0007669"/>
    <property type="project" value="TreeGrafter"/>
</dbReference>
<keyword evidence="7 11" id="KW-0653">Protein transport</keyword>
<evidence type="ECO:0000256" key="2">
    <source>
        <dbReference type="ARBA" id="ARBA00008445"/>
    </source>
</evidence>
<keyword evidence="14" id="KW-1185">Reference proteome</keyword>
<evidence type="ECO:0000256" key="9">
    <source>
        <dbReference type="ARBA" id="ARBA00023010"/>
    </source>
</evidence>
<keyword evidence="10 11" id="KW-0472">Membrane</keyword>
<evidence type="ECO:0000256" key="1">
    <source>
        <dbReference type="ARBA" id="ARBA00004651"/>
    </source>
</evidence>
<dbReference type="OrthoDB" id="9813947at2"/>
<evidence type="ECO:0000256" key="3">
    <source>
        <dbReference type="ARBA" id="ARBA00017876"/>
    </source>
</evidence>
<evidence type="ECO:0000256" key="12">
    <source>
        <dbReference type="SAM" id="MobiDB-lite"/>
    </source>
</evidence>
<organism evidence="13 14">
    <name type="scientific">Pseudomonas tructae</name>
    <dbReference type="NCBI Taxonomy" id="2518644"/>
    <lineage>
        <taxon>Bacteria</taxon>
        <taxon>Pseudomonadati</taxon>
        <taxon>Pseudomonadota</taxon>
        <taxon>Gammaproteobacteria</taxon>
        <taxon>Pseudomonadales</taxon>
        <taxon>Pseudomonadaceae</taxon>
        <taxon>Pseudomonas</taxon>
    </lineage>
</organism>
<keyword evidence="8 11" id="KW-1133">Transmembrane helix</keyword>
<dbReference type="RefSeq" id="WP_130266358.1">
    <property type="nucleotide sequence ID" value="NZ_CP035952.1"/>
</dbReference>
<dbReference type="AlphaFoldDB" id="A0A411MP25"/>
<keyword evidence="9 11" id="KW-0811">Translocation</keyword>
<gene>
    <name evidence="13" type="primary">secG</name>
    <name evidence="13" type="ORF">EXN22_23850</name>
</gene>
<protein>
    <recommendedName>
        <fullName evidence="3 11">Protein-export membrane protein SecG</fullName>
    </recommendedName>
</protein>
<dbReference type="EMBL" id="CP035952">
    <property type="protein sequence ID" value="QBF28566.1"/>
    <property type="molecule type" value="Genomic_DNA"/>
</dbReference>
<dbReference type="Proteomes" id="UP000291130">
    <property type="component" value="Chromosome"/>
</dbReference>
<evidence type="ECO:0000256" key="7">
    <source>
        <dbReference type="ARBA" id="ARBA00022927"/>
    </source>
</evidence>
<dbReference type="GO" id="GO:0009306">
    <property type="term" value="P:protein secretion"/>
    <property type="evidence" value="ECO:0007669"/>
    <property type="project" value="UniProtKB-UniRule"/>
</dbReference>
<comment type="function">
    <text evidence="11">Involved in protein export. Participates in an early event of protein translocation.</text>
</comment>
<dbReference type="InterPro" id="IPR004692">
    <property type="entry name" value="SecG"/>
</dbReference>
<dbReference type="KEGG" id="ptk:EXN22_23850"/>
<dbReference type="PRINTS" id="PR01651">
    <property type="entry name" value="SECGEXPORT"/>
</dbReference>
<comment type="similarity">
    <text evidence="2 11">Belongs to the SecG family.</text>
</comment>
<feature type="transmembrane region" description="Helical" evidence="11">
    <location>
        <begin position="52"/>
        <end position="74"/>
    </location>
</feature>
<comment type="caution">
    <text evidence="11">Lacks conserved residue(s) required for the propagation of feature annotation.</text>
</comment>
<dbReference type="GO" id="GO:0065002">
    <property type="term" value="P:intracellular protein transmembrane transport"/>
    <property type="evidence" value="ECO:0007669"/>
    <property type="project" value="TreeGrafter"/>
</dbReference>
<evidence type="ECO:0000256" key="5">
    <source>
        <dbReference type="ARBA" id="ARBA00022475"/>
    </source>
</evidence>
<proteinExistence type="inferred from homology"/>
<evidence type="ECO:0000256" key="10">
    <source>
        <dbReference type="ARBA" id="ARBA00023136"/>
    </source>
</evidence>
<evidence type="ECO:0000256" key="6">
    <source>
        <dbReference type="ARBA" id="ARBA00022692"/>
    </source>
</evidence>
<evidence type="ECO:0000256" key="11">
    <source>
        <dbReference type="RuleBase" id="RU365087"/>
    </source>
</evidence>
<keyword evidence="4 11" id="KW-0813">Transport</keyword>
<dbReference type="GO" id="GO:0015450">
    <property type="term" value="F:protein-transporting ATPase activity"/>
    <property type="evidence" value="ECO:0007669"/>
    <property type="project" value="UniProtKB-UniRule"/>
</dbReference>